<accession>A0A9N7NN75</accession>
<keyword evidence="3" id="KW-1185">Reference proteome</keyword>
<dbReference type="AlphaFoldDB" id="A0A9N7NN75"/>
<sequence length="58" mass="6546">MATGKKIAGFYEEADKEILDEDEWYFVELGDEETKTEEPSAETPNDILETDSDVESGQ</sequence>
<evidence type="ECO:0000256" key="1">
    <source>
        <dbReference type="SAM" id="MobiDB-lite"/>
    </source>
</evidence>
<comment type="caution">
    <text evidence="2">The sequence shown here is derived from an EMBL/GenBank/DDBJ whole genome shotgun (WGS) entry which is preliminary data.</text>
</comment>
<feature type="region of interest" description="Disordered" evidence="1">
    <location>
        <begin position="30"/>
        <end position="58"/>
    </location>
</feature>
<feature type="compositionally biased region" description="Acidic residues" evidence="1">
    <location>
        <begin position="48"/>
        <end position="58"/>
    </location>
</feature>
<evidence type="ECO:0000313" key="2">
    <source>
        <dbReference type="EMBL" id="CAA0833832.1"/>
    </source>
</evidence>
<dbReference type="Proteomes" id="UP001153555">
    <property type="component" value="Unassembled WGS sequence"/>
</dbReference>
<proteinExistence type="predicted"/>
<name>A0A9N7NN75_STRHE</name>
<feature type="non-terminal residue" evidence="2">
    <location>
        <position position="58"/>
    </location>
</feature>
<gene>
    <name evidence="2" type="ORF">SHERM_29088</name>
</gene>
<evidence type="ECO:0000313" key="3">
    <source>
        <dbReference type="Proteomes" id="UP001153555"/>
    </source>
</evidence>
<dbReference type="EMBL" id="CACSLK010027842">
    <property type="protein sequence ID" value="CAA0833832.1"/>
    <property type="molecule type" value="Genomic_DNA"/>
</dbReference>
<organism evidence="2 3">
    <name type="scientific">Striga hermonthica</name>
    <name type="common">Purple witchweed</name>
    <name type="synonym">Buchnera hermonthica</name>
    <dbReference type="NCBI Taxonomy" id="68872"/>
    <lineage>
        <taxon>Eukaryota</taxon>
        <taxon>Viridiplantae</taxon>
        <taxon>Streptophyta</taxon>
        <taxon>Embryophyta</taxon>
        <taxon>Tracheophyta</taxon>
        <taxon>Spermatophyta</taxon>
        <taxon>Magnoliopsida</taxon>
        <taxon>eudicotyledons</taxon>
        <taxon>Gunneridae</taxon>
        <taxon>Pentapetalae</taxon>
        <taxon>asterids</taxon>
        <taxon>lamiids</taxon>
        <taxon>Lamiales</taxon>
        <taxon>Orobanchaceae</taxon>
        <taxon>Buchnereae</taxon>
        <taxon>Striga</taxon>
    </lineage>
</organism>
<protein>
    <submittedName>
        <fullName evidence="2">Uncharacterized protein</fullName>
    </submittedName>
</protein>
<reference evidence="2" key="1">
    <citation type="submission" date="2019-12" db="EMBL/GenBank/DDBJ databases">
        <authorList>
            <person name="Scholes J."/>
        </authorList>
    </citation>
    <scope>NUCLEOTIDE SEQUENCE</scope>
</reference>